<dbReference type="GO" id="GO:0045944">
    <property type="term" value="P:positive regulation of transcription by RNA polymerase II"/>
    <property type="evidence" value="ECO:0007669"/>
    <property type="project" value="InterPro"/>
</dbReference>
<accession>A0AAD7Q6F6</accession>
<evidence type="ECO:0000256" key="2">
    <source>
        <dbReference type="ARBA" id="ARBA00023015"/>
    </source>
</evidence>
<evidence type="ECO:0000256" key="5">
    <source>
        <dbReference type="ARBA" id="ARBA00023242"/>
    </source>
</evidence>
<dbReference type="SUPFAM" id="SSF55455">
    <property type="entry name" value="SRF-like"/>
    <property type="match status" value="1"/>
</dbReference>
<evidence type="ECO:0000313" key="7">
    <source>
        <dbReference type="EMBL" id="KAJ7975649.1"/>
    </source>
</evidence>
<protein>
    <submittedName>
        <fullName evidence="7">AGAMOUS-like MADS-box transcription factor</fullName>
    </submittedName>
</protein>
<dbReference type="PROSITE" id="PS50066">
    <property type="entry name" value="MADS_BOX_2"/>
    <property type="match status" value="1"/>
</dbReference>
<evidence type="ECO:0000256" key="3">
    <source>
        <dbReference type="ARBA" id="ARBA00023125"/>
    </source>
</evidence>
<keyword evidence="2" id="KW-0805">Transcription regulation</keyword>
<dbReference type="Gene3D" id="3.40.1810.10">
    <property type="entry name" value="Transcription factor, MADS-box"/>
    <property type="match status" value="1"/>
</dbReference>
<comment type="caution">
    <text evidence="7">The sequence shown here is derived from an EMBL/GenBank/DDBJ whole genome shotgun (WGS) entry which is preliminary data.</text>
</comment>
<name>A0AAD7Q6F6_QUISA</name>
<dbReference type="SMART" id="SM00432">
    <property type="entry name" value="MADS"/>
    <property type="match status" value="1"/>
</dbReference>
<dbReference type="PRINTS" id="PR00404">
    <property type="entry name" value="MADSDOMAIN"/>
</dbReference>
<proteinExistence type="predicted"/>
<keyword evidence="5" id="KW-0539">Nucleus</keyword>
<keyword evidence="4" id="KW-0804">Transcription</keyword>
<dbReference type="InterPro" id="IPR036879">
    <property type="entry name" value="TF_MADSbox_sf"/>
</dbReference>
<dbReference type="GO" id="GO:0000977">
    <property type="term" value="F:RNA polymerase II transcription regulatory region sequence-specific DNA binding"/>
    <property type="evidence" value="ECO:0007669"/>
    <property type="project" value="InterPro"/>
</dbReference>
<dbReference type="EMBL" id="JARAOO010000003">
    <property type="protein sequence ID" value="KAJ7975649.1"/>
    <property type="molecule type" value="Genomic_DNA"/>
</dbReference>
<dbReference type="Pfam" id="PF00319">
    <property type="entry name" value="SRF-TF"/>
    <property type="match status" value="1"/>
</dbReference>
<evidence type="ECO:0000256" key="1">
    <source>
        <dbReference type="ARBA" id="ARBA00004123"/>
    </source>
</evidence>
<dbReference type="PANTHER" id="PTHR48019">
    <property type="entry name" value="SERUM RESPONSE FACTOR HOMOLOG"/>
    <property type="match status" value="1"/>
</dbReference>
<dbReference type="Pfam" id="PF01486">
    <property type="entry name" value="K-box"/>
    <property type="match status" value="1"/>
</dbReference>
<keyword evidence="3" id="KW-0238">DNA-binding</keyword>
<evidence type="ECO:0000313" key="8">
    <source>
        <dbReference type="Proteomes" id="UP001163823"/>
    </source>
</evidence>
<keyword evidence="8" id="KW-1185">Reference proteome</keyword>
<dbReference type="KEGG" id="qsa:O6P43_005540"/>
<feature type="domain" description="MADS-box" evidence="6">
    <location>
        <begin position="1"/>
        <end position="61"/>
    </location>
</feature>
<sequence length="144" mass="16264">MLRGKLQMKRIENTTNRQITFAKRRNGLQKKAYELSVLCDVQVAAIIFSQTSRLYEYSSSEKLLGDDLNSCSYHELEIDNQLQKSLLTIRVRKAELIAEHIEQLRAKCGEKPCQPSGKREAAINLVLGSLVIHMACSLLDLNSA</sequence>
<comment type="subcellular location">
    <subcellularLocation>
        <location evidence="1">Nucleus</location>
    </subcellularLocation>
</comment>
<evidence type="ECO:0000259" key="6">
    <source>
        <dbReference type="PROSITE" id="PS50066"/>
    </source>
</evidence>
<evidence type="ECO:0000256" key="4">
    <source>
        <dbReference type="ARBA" id="ARBA00023163"/>
    </source>
</evidence>
<dbReference type="InterPro" id="IPR033896">
    <property type="entry name" value="MEF2-like_N"/>
</dbReference>
<dbReference type="CDD" id="cd00265">
    <property type="entry name" value="MADS_MEF2_like"/>
    <property type="match status" value="1"/>
</dbReference>
<dbReference type="GO" id="GO:0003700">
    <property type="term" value="F:DNA-binding transcription factor activity"/>
    <property type="evidence" value="ECO:0007669"/>
    <property type="project" value="InterPro"/>
</dbReference>
<dbReference type="InterPro" id="IPR002100">
    <property type="entry name" value="TF_MADSbox"/>
</dbReference>
<dbReference type="InterPro" id="IPR002487">
    <property type="entry name" value="TF_Kbox"/>
</dbReference>
<dbReference type="AlphaFoldDB" id="A0AAD7Q6F6"/>
<dbReference type="InterPro" id="IPR050142">
    <property type="entry name" value="MADS-box/MEF2_TF"/>
</dbReference>
<gene>
    <name evidence="7" type="ORF">O6P43_005540</name>
</gene>
<dbReference type="GO" id="GO:0005634">
    <property type="term" value="C:nucleus"/>
    <property type="evidence" value="ECO:0007669"/>
    <property type="project" value="UniProtKB-SubCell"/>
</dbReference>
<dbReference type="Proteomes" id="UP001163823">
    <property type="component" value="Chromosome 3"/>
</dbReference>
<organism evidence="7 8">
    <name type="scientific">Quillaja saponaria</name>
    <name type="common">Soap bark tree</name>
    <dbReference type="NCBI Taxonomy" id="32244"/>
    <lineage>
        <taxon>Eukaryota</taxon>
        <taxon>Viridiplantae</taxon>
        <taxon>Streptophyta</taxon>
        <taxon>Embryophyta</taxon>
        <taxon>Tracheophyta</taxon>
        <taxon>Spermatophyta</taxon>
        <taxon>Magnoliopsida</taxon>
        <taxon>eudicotyledons</taxon>
        <taxon>Gunneridae</taxon>
        <taxon>Pentapetalae</taxon>
        <taxon>rosids</taxon>
        <taxon>fabids</taxon>
        <taxon>Fabales</taxon>
        <taxon>Quillajaceae</taxon>
        <taxon>Quillaja</taxon>
    </lineage>
</organism>
<dbReference type="GO" id="GO:0046983">
    <property type="term" value="F:protein dimerization activity"/>
    <property type="evidence" value="ECO:0007669"/>
    <property type="project" value="InterPro"/>
</dbReference>
<reference evidence="7" key="1">
    <citation type="journal article" date="2023" name="Science">
        <title>Elucidation of the pathway for biosynthesis of saponin adjuvants from the soapbark tree.</title>
        <authorList>
            <person name="Reed J."/>
            <person name="Orme A."/>
            <person name="El-Demerdash A."/>
            <person name="Owen C."/>
            <person name="Martin L.B.B."/>
            <person name="Misra R.C."/>
            <person name="Kikuchi S."/>
            <person name="Rejzek M."/>
            <person name="Martin A.C."/>
            <person name="Harkess A."/>
            <person name="Leebens-Mack J."/>
            <person name="Louveau T."/>
            <person name="Stephenson M.J."/>
            <person name="Osbourn A."/>
        </authorList>
    </citation>
    <scope>NUCLEOTIDE SEQUENCE</scope>
    <source>
        <strain evidence="7">S10</strain>
    </source>
</reference>